<evidence type="ECO:0000256" key="1">
    <source>
        <dbReference type="ARBA" id="ARBA00004141"/>
    </source>
</evidence>
<gene>
    <name evidence="8" type="ORF">DCAR_0102954</name>
</gene>
<dbReference type="CDD" id="cd15904">
    <property type="entry name" value="TSPO_MBR"/>
    <property type="match status" value="1"/>
</dbReference>
<comment type="subcellular location">
    <subcellularLocation>
        <location evidence="1">Membrane</location>
        <topology evidence="1">Multi-pass membrane protein</topology>
    </subcellularLocation>
</comment>
<feature type="transmembrane region" description="Helical" evidence="7">
    <location>
        <begin position="142"/>
        <end position="161"/>
    </location>
</feature>
<dbReference type="EMBL" id="CP093343">
    <property type="protein sequence ID" value="WOG83776.1"/>
    <property type="molecule type" value="Genomic_DNA"/>
</dbReference>
<evidence type="ECO:0000256" key="5">
    <source>
        <dbReference type="ARBA" id="ARBA00023136"/>
    </source>
</evidence>
<evidence type="ECO:0008006" key="10">
    <source>
        <dbReference type="Google" id="ProtNLM"/>
    </source>
</evidence>
<dbReference type="GO" id="GO:0033013">
    <property type="term" value="P:tetrapyrrole metabolic process"/>
    <property type="evidence" value="ECO:0007669"/>
    <property type="project" value="UniProtKB-ARBA"/>
</dbReference>
<sequence length="192" mass="21094">MDSSQELKHRTTTQTPQDQSTTTTSNAPSQKKKAMAKRGLRSLALALALPLSMTLANIYMFGRPGSVGQTFRNVSKPSWFPPLWLLHSMCVVFSLLMGLSAWLVWAEGGFHTKPRAAAMYLAQLGLSLAWDPVMFWMGASRVGLAVCLALLVSVFQCFRVFKNVNPIAGALVKPCLAWVGYLTAVNLKLVYL</sequence>
<feature type="transmembrane region" description="Helical" evidence="7">
    <location>
        <begin position="82"/>
        <end position="105"/>
    </location>
</feature>
<proteinExistence type="inferred from homology"/>
<evidence type="ECO:0000256" key="6">
    <source>
        <dbReference type="SAM" id="MobiDB-lite"/>
    </source>
</evidence>
<dbReference type="Proteomes" id="UP000077755">
    <property type="component" value="Chromosome 1"/>
</dbReference>
<evidence type="ECO:0000256" key="7">
    <source>
        <dbReference type="SAM" id="Phobius"/>
    </source>
</evidence>
<keyword evidence="4 7" id="KW-1133">Transmembrane helix</keyword>
<dbReference type="FunFam" id="1.20.1260.100:FF:000001">
    <property type="entry name" value="translocator protein 2"/>
    <property type="match status" value="1"/>
</dbReference>
<dbReference type="PANTHER" id="PTHR10057">
    <property type="entry name" value="PERIPHERAL-TYPE BENZODIAZEPINE RECEPTOR"/>
    <property type="match status" value="1"/>
</dbReference>
<evidence type="ECO:0000256" key="4">
    <source>
        <dbReference type="ARBA" id="ARBA00022989"/>
    </source>
</evidence>
<feature type="transmembrane region" description="Helical" evidence="7">
    <location>
        <begin position="40"/>
        <end position="62"/>
    </location>
</feature>
<evidence type="ECO:0000313" key="8">
    <source>
        <dbReference type="EMBL" id="WOG83776.1"/>
    </source>
</evidence>
<keyword evidence="9" id="KW-1185">Reference proteome</keyword>
<dbReference type="InterPro" id="IPR004307">
    <property type="entry name" value="TspO_MBR"/>
</dbReference>
<comment type="similarity">
    <text evidence="2">Belongs to the TspO/BZRP family.</text>
</comment>
<protein>
    <recommendedName>
        <fullName evidence="10">Translocator protein homolog</fullName>
    </recommendedName>
</protein>
<evidence type="ECO:0000256" key="3">
    <source>
        <dbReference type="ARBA" id="ARBA00022692"/>
    </source>
</evidence>
<reference evidence="8" key="1">
    <citation type="journal article" date="2016" name="Nat. Genet.">
        <title>A high-quality carrot genome assembly provides new insights into carotenoid accumulation and asterid genome evolution.</title>
        <authorList>
            <person name="Iorizzo M."/>
            <person name="Ellison S."/>
            <person name="Senalik D."/>
            <person name="Zeng P."/>
            <person name="Satapoomin P."/>
            <person name="Huang J."/>
            <person name="Bowman M."/>
            <person name="Iovene M."/>
            <person name="Sanseverino W."/>
            <person name="Cavagnaro P."/>
            <person name="Yildiz M."/>
            <person name="Macko-Podgorni A."/>
            <person name="Moranska E."/>
            <person name="Grzebelus E."/>
            <person name="Grzebelus D."/>
            <person name="Ashrafi H."/>
            <person name="Zheng Z."/>
            <person name="Cheng S."/>
            <person name="Spooner D."/>
            <person name="Van Deynze A."/>
            <person name="Simon P."/>
        </authorList>
    </citation>
    <scope>NUCLEOTIDE SEQUENCE</scope>
    <source>
        <tissue evidence="8">Leaf</tissue>
    </source>
</reference>
<dbReference type="AlphaFoldDB" id="A0AAF1AKQ1"/>
<feature type="region of interest" description="Disordered" evidence="6">
    <location>
        <begin position="1"/>
        <end position="33"/>
    </location>
</feature>
<organism evidence="8 9">
    <name type="scientific">Daucus carota subsp. sativus</name>
    <name type="common">Carrot</name>
    <dbReference type="NCBI Taxonomy" id="79200"/>
    <lineage>
        <taxon>Eukaryota</taxon>
        <taxon>Viridiplantae</taxon>
        <taxon>Streptophyta</taxon>
        <taxon>Embryophyta</taxon>
        <taxon>Tracheophyta</taxon>
        <taxon>Spermatophyta</taxon>
        <taxon>Magnoliopsida</taxon>
        <taxon>eudicotyledons</taxon>
        <taxon>Gunneridae</taxon>
        <taxon>Pentapetalae</taxon>
        <taxon>asterids</taxon>
        <taxon>campanulids</taxon>
        <taxon>Apiales</taxon>
        <taxon>Apiaceae</taxon>
        <taxon>Apioideae</taxon>
        <taxon>Scandiceae</taxon>
        <taxon>Daucinae</taxon>
        <taxon>Daucus</taxon>
        <taxon>Daucus sect. Daucus</taxon>
    </lineage>
</organism>
<feature type="compositionally biased region" description="Low complexity" evidence="6">
    <location>
        <begin position="12"/>
        <end position="24"/>
    </location>
</feature>
<name>A0AAF1AKQ1_DAUCS</name>
<dbReference type="PIRSF" id="PIRSF005859">
    <property type="entry name" value="PBR"/>
    <property type="match status" value="1"/>
</dbReference>
<dbReference type="PANTHER" id="PTHR10057:SF0">
    <property type="entry name" value="TRANSLOCATOR PROTEIN"/>
    <property type="match status" value="1"/>
</dbReference>
<keyword evidence="3 7" id="KW-0812">Transmembrane</keyword>
<dbReference type="InterPro" id="IPR038330">
    <property type="entry name" value="TspO/MBR-related_sf"/>
</dbReference>
<dbReference type="Pfam" id="PF03073">
    <property type="entry name" value="TspO_MBR"/>
    <property type="match status" value="1"/>
</dbReference>
<reference evidence="8" key="2">
    <citation type="submission" date="2022-03" db="EMBL/GenBank/DDBJ databases">
        <title>Draft title - Genomic analysis of global carrot germplasm unveils the trajectory of domestication and the origin of high carotenoid orange carrot.</title>
        <authorList>
            <person name="Iorizzo M."/>
            <person name="Ellison S."/>
            <person name="Senalik D."/>
            <person name="Macko-Podgorni A."/>
            <person name="Grzebelus D."/>
            <person name="Bostan H."/>
            <person name="Rolling W."/>
            <person name="Curaba J."/>
            <person name="Simon P."/>
        </authorList>
    </citation>
    <scope>NUCLEOTIDE SEQUENCE</scope>
    <source>
        <tissue evidence="8">Leaf</tissue>
    </source>
</reference>
<dbReference type="GO" id="GO:0016020">
    <property type="term" value="C:membrane"/>
    <property type="evidence" value="ECO:0007669"/>
    <property type="project" value="UniProtKB-SubCell"/>
</dbReference>
<evidence type="ECO:0000313" key="9">
    <source>
        <dbReference type="Proteomes" id="UP000077755"/>
    </source>
</evidence>
<keyword evidence="5 7" id="KW-0472">Membrane</keyword>
<dbReference type="KEGG" id="dcr:108205319"/>
<dbReference type="Gene3D" id="1.20.1260.100">
    <property type="entry name" value="TspO/MBR protein"/>
    <property type="match status" value="1"/>
</dbReference>
<evidence type="ECO:0000256" key="2">
    <source>
        <dbReference type="ARBA" id="ARBA00007524"/>
    </source>
</evidence>
<accession>A0AAF1AKQ1</accession>